<evidence type="ECO:0000256" key="1">
    <source>
        <dbReference type="SAM" id="MobiDB-lite"/>
    </source>
</evidence>
<feature type="region of interest" description="Disordered" evidence="1">
    <location>
        <begin position="458"/>
        <end position="551"/>
    </location>
</feature>
<dbReference type="Proteomes" id="UP000008043">
    <property type="component" value="Chromosome"/>
</dbReference>
<sequence length="551" mass="60276">MAGFNQQQFDRDRADLTSSLRRYNLHKDERFMRNLNAYLDQLQVEGSWIAAGHTPNANWVGQQQVNDLIGQFDRKHAFHVPADWWRQHRNDSGFRDARAAKAAEAAGHGYLWSKTEPGPAAKRAAAAKGLILETSVPGKLFDGKNFGFERWSDSPTMGKLWENFSTHYVDGLDGPVKAVVLDGIVDNSVLTRLEWPRLLERIEAGDVPPLRVNVMNIVGDRNDSRTWTLQTVAGFDVGSQQAFDNLPRAGGVDFWTMQGRWHDRQRAEAGNSSDSASSGSSGEYTLENFHQVFDQPNTIVVLSDPTADSPPRLTASPEQLSRVVTNQLSRTASGEALAGRPGQSTPESARSQSGADLLALATLDYKLDQLKTDQDRRGSDSSSPERSASAEQSPYAMPPSSGYDMARSSAYDMPQSSAYDMSQLATDLPGTAPTTSQGGYFPAHISVSSVRQALADQASAGNYPASPVSGTQSYNPGQSHAQRTPSTGSSDYSGGAPLERVERRPSDPPAESSRQGADPERREHREHRGRQHKEPPAWLKWASAGGARKKR</sequence>
<dbReference type="PATRIC" id="fig|1214101.3.peg.1262"/>
<dbReference type="AlphaFoldDB" id="K4QT18"/>
<name>K4QT18_STRDJ</name>
<dbReference type="RefSeq" id="WP_015656023.1">
    <property type="nucleotide sequence ID" value="NC_020504.1"/>
</dbReference>
<keyword evidence="3" id="KW-1185">Reference proteome</keyword>
<dbReference type="eggNOG" id="ENOG5031ZVC">
    <property type="taxonomic scope" value="Bacteria"/>
</dbReference>
<feature type="region of interest" description="Disordered" evidence="1">
    <location>
        <begin position="264"/>
        <end position="283"/>
    </location>
</feature>
<accession>K4QT18</accession>
<feature type="compositionally biased region" description="Polar residues" evidence="1">
    <location>
        <begin position="342"/>
        <end position="353"/>
    </location>
</feature>
<dbReference type="HOGENOM" id="CLU_494238_0_0_11"/>
<gene>
    <name evidence="2" type="ORF">BN159_1247</name>
</gene>
<evidence type="ECO:0000313" key="3">
    <source>
        <dbReference type="Proteomes" id="UP000008043"/>
    </source>
</evidence>
<organism evidence="2 3">
    <name type="scientific">Streptomyces davaonensis (strain DSM 101723 / JCM 4913 / KCC S-0913 / 768)</name>
    <dbReference type="NCBI Taxonomy" id="1214101"/>
    <lineage>
        <taxon>Bacteria</taxon>
        <taxon>Bacillati</taxon>
        <taxon>Actinomycetota</taxon>
        <taxon>Actinomycetes</taxon>
        <taxon>Kitasatosporales</taxon>
        <taxon>Streptomycetaceae</taxon>
        <taxon>Streptomyces</taxon>
    </lineage>
</organism>
<feature type="region of interest" description="Disordered" evidence="1">
    <location>
        <begin position="301"/>
        <end position="353"/>
    </location>
</feature>
<protein>
    <submittedName>
        <fullName evidence="2">Uncharacterized protein</fullName>
    </submittedName>
</protein>
<dbReference type="OrthoDB" id="4170298at2"/>
<reference evidence="2 3" key="1">
    <citation type="journal article" date="2012" name="J. Bacteriol.">
        <title>Genome sequence of the bacterium Streptomyces davawensis JCM 4913 and heterologous production of the unique antibiotic roseoflavin.</title>
        <authorList>
            <person name="Jankowitsch F."/>
            <person name="Schwarz J."/>
            <person name="Ruckert C."/>
            <person name="Gust B."/>
            <person name="Szczepanowski R."/>
            <person name="Blom J."/>
            <person name="Pelzer S."/>
            <person name="Kalinowski J."/>
            <person name="Mack M."/>
        </authorList>
    </citation>
    <scope>NUCLEOTIDE SEQUENCE [LARGE SCALE GENOMIC DNA]</scope>
    <source>
        <strain evidence="3">DSM 101723 / JCM 4913 / KCC S-0913 / 768</strain>
    </source>
</reference>
<feature type="compositionally biased region" description="Polar residues" evidence="1">
    <location>
        <begin position="316"/>
        <end position="332"/>
    </location>
</feature>
<feature type="compositionally biased region" description="Polar residues" evidence="1">
    <location>
        <begin position="468"/>
        <end position="492"/>
    </location>
</feature>
<evidence type="ECO:0000313" key="2">
    <source>
        <dbReference type="EMBL" id="CCK25626.1"/>
    </source>
</evidence>
<dbReference type="EMBL" id="HE971709">
    <property type="protein sequence ID" value="CCK25626.1"/>
    <property type="molecule type" value="Genomic_DNA"/>
</dbReference>
<feature type="compositionally biased region" description="Low complexity" evidence="1">
    <location>
        <begin position="268"/>
        <end position="282"/>
    </location>
</feature>
<dbReference type="KEGG" id="sdv:BN159_1247"/>
<feature type="region of interest" description="Disordered" evidence="1">
    <location>
        <begin position="371"/>
        <end position="408"/>
    </location>
</feature>
<proteinExistence type="predicted"/>
<feature type="compositionally biased region" description="Low complexity" evidence="1">
    <location>
        <begin position="380"/>
        <end position="394"/>
    </location>
</feature>